<dbReference type="Proteomes" id="UP001501442">
    <property type="component" value="Unassembled WGS sequence"/>
</dbReference>
<evidence type="ECO:0000256" key="3">
    <source>
        <dbReference type="ARBA" id="ARBA00012662"/>
    </source>
</evidence>
<dbReference type="EC" id="3.2.1.51" evidence="3"/>
<dbReference type="PIRSF" id="PIRSF001092">
    <property type="entry name" value="Alpha-L-fucosidase"/>
    <property type="match status" value="1"/>
</dbReference>
<sequence length="450" mass="49038">MTDDPQSPTGRPVPAWFTDAKFGIFVHWGAYSVPAWAEPTGELGATDPEVWFAHNPYAEWYWNTSQIEGSPAWEHHRAVYGGRPYDDFLDLWRAESFDPGDWADLFARAGARYVVPTTKHHDGIALWDAPGTGTRNTVHRGPRRDLVADLAGAVRARGLRFGVYYSGGLDWYAGRRAVIRHEDRIDDYGRPHEAAYAAYALRQVRDLIDRYRPDVLWNDIGWPDLGMADLPGMFAGYYAAVPEGVVNDRWDGAHADYLTSEYQANRQNETAAAWENCRGVGLSFGYNRNEGPEDLLDTAGAVRLLVDVVSRGGNLLLNVGPKADGTLPEEQRAVLEGIASWMTHHAAAVHATRPLEPGDAVPGGETADGEGPPWVRWTRDDRHAYAFVAGAPGGEAVLKVRPGLLDPATAARLDGGPVSAAAVSDGVRVASPWLDAPLPAAVRFSLASPG</sequence>
<name>A0ABP8UJ71_9ACTN</name>
<comment type="function">
    <text evidence="1">Alpha-L-fucosidase is responsible for hydrolyzing the alpha-1,6-linked fucose joined to the reducing-end N-acetylglucosamine of the carbohydrate moieties of glycoproteins.</text>
</comment>
<evidence type="ECO:0000313" key="9">
    <source>
        <dbReference type="Proteomes" id="UP001501442"/>
    </source>
</evidence>
<comment type="caution">
    <text evidence="8">The sequence shown here is derived from an EMBL/GenBank/DDBJ whole genome shotgun (WGS) entry which is preliminary data.</text>
</comment>
<dbReference type="SMART" id="SM00812">
    <property type="entry name" value="Alpha_L_fucos"/>
    <property type="match status" value="1"/>
</dbReference>
<dbReference type="PANTHER" id="PTHR10030:SF37">
    <property type="entry name" value="ALPHA-L-FUCOSIDASE-RELATED"/>
    <property type="match status" value="1"/>
</dbReference>
<dbReference type="InterPro" id="IPR000933">
    <property type="entry name" value="Glyco_hydro_29"/>
</dbReference>
<evidence type="ECO:0000313" key="8">
    <source>
        <dbReference type="EMBL" id="GAA4631888.1"/>
    </source>
</evidence>
<dbReference type="InterPro" id="IPR016286">
    <property type="entry name" value="FUC_metazoa-typ"/>
</dbReference>
<evidence type="ECO:0000256" key="1">
    <source>
        <dbReference type="ARBA" id="ARBA00004071"/>
    </source>
</evidence>
<keyword evidence="9" id="KW-1185">Reference proteome</keyword>
<proteinExistence type="inferred from homology"/>
<dbReference type="EMBL" id="BAABHK010000010">
    <property type="protein sequence ID" value="GAA4631888.1"/>
    <property type="molecule type" value="Genomic_DNA"/>
</dbReference>
<keyword evidence="5" id="KW-0378">Hydrolase</keyword>
<accession>A0ABP8UJ71</accession>
<evidence type="ECO:0000256" key="6">
    <source>
        <dbReference type="ARBA" id="ARBA00023295"/>
    </source>
</evidence>
<dbReference type="SUPFAM" id="SSF51445">
    <property type="entry name" value="(Trans)glycosidases"/>
    <property type="match status" value="1"/>
</dbReference>
<keyword evidence="6" id="KW-0326">Glycosidase</keyword>
<dbReference type="PRINTS" id="PR00741">
    <property type="entry name" value="GLHYDRLASE29"/>
</dbReference>
<comment type="similarity">
    <text evidence="2">Belongs to the glycosyl hydrolase 29 family.</text>
</comment>
<dbReference type="Pfam" id="PF01120">
    <property type="entry name" value="Alpha_L_fucos"/>
    <property type="match status" value="1"/>
</dbReference>
<dbReference type="InterPro" id="IPR057739">
    <property type="entry name" value="Glyco_hydro_29_N"/>
</dbReference>
<evidence type="ECO:0000259" key="7">
    <source>
        <dbReference type="Pfam" id="PF01120"/>
    </source>
</evidence>
<feature type="domain" description="Glycoside hydrolase family 29 N-terminal" evidence="7">
    <location>
        <begin position="7"/>
        <end position="345"/>
    </location>
</feature>
<organism evidence="8 9">
    <name type="scientific">Actinoallomurus vinaceus</name>
    <dbReference type="NCBI Taxonomy" id="1080074"/>
    <lineage>
        <taxon>Bacteria</taxon>
        <taxon>Bacillati</taxon>
        <taxon>Actinomycetota</taxon>
        <taxon>Actinomycetes</taxon>
        <taxon>Streptosporangiales</taxon>
        <taxon>Thermomonosporaceae</taxon>
        <taxon>Actinoallomurus</taxon>
    </lineage>
</organism>
<reference evidence="9" key="1">
    <citation type="journal article" date="2019" name="Int. J. Syst. Evol. Microbiol.">
        <title>The Global Catalogue of Microorganisms (GCM) 10K type strain sequencing project: providing services to taxonomists for standard genome sequencing and annotation.</title>
        <authorList>
            <consortium name="The Broad Institute Genomics Platform"/>
            <consortium name="The Broad Institute Genome Sequencing Center for Infectious Disease"/>
            <person name="Wu L."/>
            <person name="Ma J."/>
        </authorList>
    </citation>
    <scope>NUCLEOTIDE SEQUENCE [LARGE SCALE GENOMIC DNA]</scope>
    <source>
        <strain evidence="9">JCM 17939</strain>
    </source>
</reference>
<dbReference type="RefSeq" id="WP_345434882.1">
    <property type="nucleotide sequence ID" value="NZ_BAABHK010000010.1"/>
</dbReference>
<keyword evidence="4" id="KW-0732">Signal</keyword>
<evidence type="ECO:0000256" key="4">
    <source>
        <dbReference type="ARBA" id="ARBA00022729"/>
    </source>
</evidence>
<protein>
    <recommendedName>
        <fullName evidence="3">alpha-L-fucosidase</fullName>
        <ecNumber evidence="3">3.2.1.51</ecNumber>
    </recommendedName>
</protein>
<gene>
    <name evidence="8" type="ORF">GCM10023196_063050</name>
</gene>
<dbReference type="Gene3D" id="3.20.20.80">
    <property type="entry name" value="Glycosidases"/>
    <property type="match status" value="1"/>
</dbReference>
<evidence type="ECO:0000256" key="5">
    <source>
        <dbReference type="ARBA" id="ARBA00022801"/>
    </source>
</evidence>
<dbReference type="PANTHER" id="PTHR10030">
    <property type="entry name" value="ALPHA-L-FUCOSIDASE"/>
    <property type="match status" value="1"/>
</dbReference>
<dbReference type="InterPro" id="IPR017853">
    <property type="entry name" value="GH"/>
</dbReference>
<evidence type="ECO:0000256" key="2">
    <source>
        <dbReference type="ARBA" id="ARBA00007951"/>
    </source>
</evidence>